<organism evidence="2 3">
    <name type="scientific">Pleurodeles waltl</name>
    <name type="common">Iberian ribbed newt</name>
    <dbReference type="NCBI Taxonomy" id="8319"/>
    <lineage>
        <taxon>Eukaryota</taxon>
        <taxon>Metazoa</taxon>
        <taxon>Chordata</taxon>
        <taxon>Craniata</taxon>
        <taxon>Vertebrata</taxon>
        <taxon>Euteleostomi</taxon>
        <taxon>Amphibia</taxon>
        <taxon>Batrachia</taxon>
        <taxon>Caudata</taxon>
        <taxon>Salamandroidea</taxon>
        <taxon>Salamandridae</taxon>
        <taxon>Pleurodelinae</taxon>
        <taxon>Pleurodeles</taxon>
    </lineage>
</organism>
<feature type="compositionally biased region" description="Basic and acidic residues" evidence="1">
    <location>
        <begin position="63"/>
        <end position="72"/>
    </location>
</feature>
<feature type="compositionally biased region" description="Basic and acidic residues" evidence="1">
    <location>
        <begin position="1"/>
        <end position="10"/>
    </location>
</feature>
<dbReference type="EMBL" id="JANPWB010000006">
    <property type="protein sequence ID" value="KAJ1180106.1"/>
    <property type="molecule type" value="Genomic_DNA"/>
</dbReference>
<evidence type="ECO:0000256" key="1">
    <source>
        <dbReference type="SAM" id="MobiDB-lite"/>
    </source>
</evidence>
<dbReference type="Proteomes" id="UP001066276">
    <property type="component" value="Chromosome 3_2"/>
</dbReference>
<dbReference type="AlphaFoldDB" id="A0AAV7TUI0"/>
<gene>
    <name evidence="2" type="ORF">NDU88_005330</name>
</gene>
<proteinExistence type="predicted"/>
<evidence type="ECO:0000313" key="3">
    <source>
        <dbReference type="Proteomes" id="UP001066276"/>
    </source>
</evidence>
<sequence>MEQSGKKPSCETDVEGDATSLDETPESWSKEWWMPPEEAGDPPQPRRLAAQGTPGGAIPDGRVLQEKEDYHQ</sequence>
<comment type="caution">
    <text evidence="2">The sequence shown here is derived from an EMBL/GenBank/DDBJ whole genome shotgun (WGS) entry which is preliminary data.</text>
</comment>
<protein>
    <submittedName>
        <fullName evidence="2">Uncharacterized protein</fullName>
    </submittedName>
</protein>
<accession>A0AAV7TUI0</accession>
<feature type="region of interest" description="Disordered" evidence="1">
    <location>
        <begin position="1"/>
        <end position="72"/>
    </location>
</feature>
<reference evidence="2" key="1">
    <citation type="journal article" date="2022" name="bioRxiv">
        <title>Sequencing and chromosome-scale assembly of the giantPleurodeles waltlgenome.</title>
        <authorList>
            <person name="Brown T."/>
            <person name="Elewa A."/>
            <person name="Iarovenko S."/>
            <person name="Subramanian E."/>
            <person name="Araus A.J."/>
            <person name="Petzold A."/>
            <person name="Susuki M."/>
            <person name="Suzuki K.-i.T."/>
            <person name="Hayashi T."/>
            <person name="Toyoda A."/>
            <person name="Oliveira C."/>
            <person name="Osipova E."/>
            <person name="Leigh N.D."/>
            <person name="Simon A."/>
            <person name="Yun M.H."/>
        </authorList>
    </citation>
    <scope>NUCLEOTIDE SEQUENCE</scope>
    <source>
        <strain evidence="2">20211129_DDA</strain>
        <tissue evidence="2">Liver</tissue>
    </source>
</reference>
<keyword evidence="3" id="KW-1185">Reference proteome</keyword>
<evidence type="ECO:0000313" key="2">
    <source>
        <dbReference type="EMBL" id="KAJ1180106.1"/>
    </source>
</evidence>
<name>A0AAV7TUI0_PLEWA</name>